<dbReference type="EC" id="2.7.13.3" evidence="2"/>
<gene>
    <name evidence="10" type="ORF">JRO89_XSUnG0207500</name>
</gene>
<keyword evidence="7" id="KW-0675">Receptor</keyword>
<keyword evidence="4" id="KW-0597">Phosphoprotein</keyword>
<keyword evidence="11" id="KW-1185">Reference proteome</keyword>
<dbReference type="InterPro" id="IPR001294">
    <property type="entry name" value="Phytochrome"/>
</dbReference>
<protein>
    <recommendedName>
        <fullName evidence="2">histidine kinase</fullName>
        <ecNumber evidence="2">2.7.13.3</ecNumber>
    </recommendedName>
</protein>
<dbReference type="NCBIfam" id="TIGR00229">
    <property type="entry name" value="sensory_box"/>
    <property type="match status" value="1"/>
</dbReference>
<dbReference type="InterPro" id="IPR035965">
    <property type="entry name" value="PAS-like_dom_sf"/>
</dbReference>
<keyword evidence="5" id="KW-0716">Sensory transduction</keyword>
<evidence type="ECO:0000313" key="11">
    <source>
        <dbReference type="Proteomes" id="UP000827721"/>
    </source>
</evidence>
<dbReference type="PANTHER" id="PTHR43719">
    <property type="entry name" value="TWO-COMPONENT HISTIDINE KINASE"/>
    <property type="match status" value="1"/>
</dbReference>
<dbReference type="InterPro" id="IPR050956">
    <property type="entry name" value="2C_system_His_kinase"/>
</dbReference>
<dbReference type="SMART" id="SM00387">
    <property type="entry name" value="HATPase_c"/>
    <property type="match status" value="1"/>
</dbReference>
<feature type="domain" description="Histidine kinase" evidence="8">
    <location>
        <begin position="218"/>
        <end position="462"/>
    </location>
</feature>
<sequence>MVGIEERNVEIKLRTFGPKENSGPVILVVNACCSQDTKENVVGVCFVGQDFTGQKLITDKYTRIQGDYVGIVRSPSALIPPIFMTDEHGRCLEWNDAMEKLSGLKREEATGQMLLGEVFTINSFGCHVKNVDTLTKLRIILNRVIAGQDTDKLLFGFFDQQGKYVEALLSANKRTDAEGKITGALCFLHVTSPELQYALQVQRISEQAAANSFNKLAYIRREIRKPLGGIAFMQDLMQSSDLSKEQKKLLKTSLLCQEQLTKIVDDTDIESIEECSDGVLLSLLILISSNCSYMEMKSGKFNLAEAIEAVMTQVMILSREHQVQLIRDLPDEVSSMNLYGDRLRLQQVLSDFLTNALVFTPVYEGSSIAFRVIPRKESIGTNIHIVHLEFRKFVKYWITHPAPGIPEKLVHEMFYHSQGVSREGLGLYICQKLVKIMNGTVQYVREAEKSSFIILIEFPLAHQTD</sequence>
<reference evidence="10 11" key="1">
    <citation type="submission" date="2021-02" db="EMBL/GenBank/DDBJ databases">
        <title>Plant Genome Project.</title>
        <authorList>
            <person name="Zhang R.-G."/>
        </authorList>
    </citation>
    <scope>NUCLEOTIDE SEQUENCE [LARGE SCALE GENOMIC DNA]</scope>
    <source>
        <tissue evidence="10">Leaves</tissue>
    </source>
</reference>
<dbReference type="PROSITE" id="PS50109">
    <property type="entry name" value="HIS_KIN"/>
    <property type="match status" value="1"/>
</dbReference>
<accession>A0ABQ8GX41</accession>
<dbReference type="Pfam" id="PF00512">
    <property type="entry name" value="HisKA"/>
    <property type="match status" value="1"/>
</dbReference>
<evidence type="ECO:0000259" key="8">
    <source>
        <dbReference type="PROSITE" id="PS50109"/>
    </source>
</evidence>
<evidence type="ECO:0000256" key="4">
    <source>
        <dbReference type="ARBA" id="ARBA00022553"/>
    </source>
</evidence>
<keyword evidence="3" id="KW-0600">Photoreceptor protein</keyword>
<feature type="domain" description="PAS" evidence="9">
    <location>
        <begin position="76"/>
        <end position="119"/>
    </location>
</feature>
<dbReference type="Gene3D" id="1.10.287.130">
    <property type="match status" value="1"/>
</dbReference>
<comment type="caution">
    <text evidence="10">The sequence shown here is derived from an EMBL/GenBank/DDBJ whole genome shotgun (WGS) entry which is preliminary data.</text>
</comment>
<dbReference type="Gene3D" id="3.30.450.20">
    <property type="entry name" value="PAS domain"/>
    <property type="match status" value="1"/>
</dbReference>
<name>A0ABQ8GX41_9ROSI</name>
<dbReference type="CDD" id="cd00130">
    <property type="entry name" value="PAS"/>
    <property type="match status" value="1"/>
</dbReference>
<evidence type="ECO:0000256" key="1">
    <source>
        <dbReference type="ARBA" id="ARBA00000085"/>
    </source>
</evidence>
<dbReference type="SUPFAM" id="SSF55874">
    <property type="entry name" value="ATPase domain of HSP90 chaperone/DNA topoisomerase II/histidine kinase"/>
    <property type="match status" value="1"/>
</dbReference>
<dbReference type="Proteomes" id="UP000827721">
    <property type="component" value="Unassembled WGS sequence"/>
</dbReference>
<dbReference type="InterPro" id="IPR003661">
    <property type="entry name" value="HisK_dim/P_dom"/>
</dbReference>
<dbReference type="InterPro" id="IPR044767">
    <property type="entry name" value="Phy_HATPase-like"/>
</dbReference>
<dbReference type="InterPro" id="IPR005467">
    <property type="entry name" value="His_kinase_dom"/>
</dbReference>
<keyword evidence="6" id="KW-0157">Chromophore</keyword>
<dbReference type="EMBL" id="JAFEMO010000598">
    <property type="protein sequence ID" value="KAH7511366.1"/>
    <property type="molecule type" value="Genomic_DNA"/>
</dbReference>
<evidence type="ECO:0000259" key="9">
    <source>
        <dbReference type="PROSITE" id="PS50112"/>
    </source>
</evidence>
<dbReference type="PROSITE" id="PS50112">
    <property type="entry name" value="PAS"/>
    <property type="match status" value="1"/>
</dbReference>
<dbReference type="InterPro" id="IPR013767">
    <property type="entry name" value="PAS_fold"/>
</dbReference>
<evidence type="ECO:0000256" key="5">
    <source>
        <dbReference type="ARBA" id="ARBA00022606"/>
    </source>
</evidence>
<dbReference type="CDD" id="cd00082">
    <property type="entry name" value="HisKA"/>
    <property type="match status" value="1"/>
</dbReference>
<dbReference type="InterPro" id="IPR003594">
    <property type="entry name" value="HATPase_dom"/>
</dbReference>
<evidence type="ECO:0000313" key="10">
    <source>
        <dbReference type="EMBL" id="KAH7511366.1"/>
    </source>
</evidence>
<dbReference type="SMART" id="SM00091">
    <property type="entry name" value="PAS"/>
    <property type="match status" value="1"/>
</dbReference>
<organism evidence="10 11">
    <name type="scientific">Xanthoceras sorbifolium</name>
    <dbReference type="NCBI Taxonomy" id="99658"/>
    <lineage>
        <taxon>Eukaryota</taxon>
        <taxon>Viridiplantae</taxon>
        <taxon>Streptophyta</taxon>
        <taxon>Embryophyta</taxon>
        <taxon>Tracheophyta</taxon>
        <taxon>Spermatophyta</taxon>
        <taxon>Magnoliopsida</taxon>
        <taxon>eudicotyledons</taxon>
        <taxon>Gunneridae</taxon>
        <taxon>Pentapetalae</taxon>
        <taxon>rosids</taxon>
        <taxon>malvids</taxon>
        <taxon>Sapindales</taxon>
        <taxon>Sapindaceae</taxon>
        <taxon>Xanthoceroideae</taxon>
        <taxon>Xanthoceras</taxon>
    </lineage>
</organism>
<proteinExistence type="predicted"/>
<dbReference type="Gene3D" id="3.30.565.10">
    <property type="entry name" value="Histidine kinase-like ATPase, C-terminal domain"/>
    <property type="match status" value="1"/>
</dbReference>
<evidence type="ECO:0000256" key="7">
    <source>
        <dbReference type="ARBA" id="ARBA00023170"/>
    </source>
</evidence>
<dbReference type="SUPFAM" id="SSF55785">
    <property type="entry name" value="PYP-like sensor domain (PAS domain)"/>
    <property type="match status" value="1"/>
</dbReference>
<evidence type="ECO:0000256" key="6">
    <source>
        <dbReference type="ARBA" id="ARBA00022991"/>
    </source>
</evidence>
<dbReference type="SMART" id="SM00388">
    <property type="entry name" value="HisKA"/>
    <property type="match status" value="1"/>
</dbReference>
<evidence type="ECO:0000256" key="3">
    <source>
        <dbReference type="ARBA" id="ARBA00022543"/>
    </source>
</evidence>
<dbReference type="InterPro" id="IPR036890">
    <property type="entry name" value="HATPase_C_sf"/>
</dbReference>
<evidence type="ECO:0000256" key="2">
    <source>
        <dbReference type="ARBA" id="ARBA00012438"/>
    </source>
</evidence>
<dbReference type="Pfam" id="PF00989">
    <property type="entry name" value="PAS"/>
    <property type="match status" value="1"/>
</dbReference>
<dbReference type="CDD" id="cd16932">
    <property type="entry name" value="HATPase_Phy-like"/>
    <property type="match status" value="1"/>
</dbReference>
<comment type="catalytic activity">
    <reaction evidence="1">
        <text>ATP + protein L-histidine = ADP + protein N-phospho-L-histidine.</text>
        <dbReference type="EC" id="2.7.13.3"/>
    </reaction>
</comment>
<dbReference type="InterPro" id="IPR000014">
    <property type="entry name" value="PAS"/>
</dbReference>
<dbReference type="PANTHER" id="PTHR43719:SF4">
    <property type="entry name" value="PHYTOCHROME C"/>
    <property type="match status" value="1"/>
</dbReference>
<dbReference type="PRINTS" id="PR01033">
    <property type="entry name" value="PHYTOCHROME"/>
</dbReference>
<dbReference type="Pfam" id="PF02518">
    <property type="entry name" value="HATPase_c"/>
    <property type="match status" value="1"/>
</dbReference>